<accession>A7ECD3</accession>
<dbReference type="EMBL" id="CH476623">
    <property type="protein sequence ID" value="EDO00112.1"/>
    <property type="molecule type" value="Genomic_DNA"/>
</dbReference>
<gene>
    <name evidence="2" type="ORF">SS1G_02972</name>
</gene>
<dbReference type="Proteomes" id="UP000001312">
    <property type="component" value="Unassembled WGS sequence"/>
</dbReference>
<dbReference type="RefSeq" id="XP_001596749.1">
    <property type="nucleotide sequence ID" value="XM_001596699.1"/>
</dbReference>
<organism evidence="2 3">
    <name type="scientific">Sclerotinia sclerotiorum (strain ATCC 18683 / 1980 / Ss-1)</name>
    <name type="common">White mold</name>
    <name type="synonym">Whetzelinia sclerotiorum</name>
    <dbReference type="NCBI Taxonomy" id="665079"/>
    <lineage>
        <taxon>Eukaryota</taxon>
        <taxon>Fungi</taxon>
        <taxon>Dikarya</taxon>
        <taxon>Ascomycota</taxon>
        <taxon>Pezizomycotina</taxon>
        <taxon>Leotiomycetes</taxon>
        <taxon>Helotiales</taxon>
        <taxon>Sclerotiniaceae</taxon>
        <taxon>Sclerotinia</taxon>
    </lineage>
</organism>
<feature type="region of interest" description="Disordered" evidence="1">
    <location>
        <begin position="1"/>
        <end position="30"/>
    </location>
</feature>
<proteinExistence type="predicted"/>
<dbReference type="HOGENOM" id="CLU_2307745_0_0_1"/>
<protein>
    <submittedName>
        <fullName evidence="2">Uncharacterized protein</fullName>
    </submittedName>
</protein>
<sequence>MSRSHEVISSQTQYQASIQRTHGSAESSVQHPLSFIDIPSVIHLHFQKREIDINLTISGKVSTGTRGRNNIMPTSQARKAESSIPTVSQYDPKKLMKQNR</sequence>
<name>A7ECD3_SCLS1</name>
<dbReference type="KEGG" id="ssl:SS1G_02972"/>
<dbReference type="InParanoid" id="A7ECD3"/>
<evidence type="ECO:0000256" key="1">
    <source>
        <dbReference type="SAM" id="MobiDB-lite"/>
    </source>
</evidence>
<dbReference type="AlphaFoldDB" id="A7ECD3"/>
<feature type="compositionally biased region" description="Polar residues" evidence="1">
    <location>
        <begin position="62"/>
        <end position="89"/>
    </location>
</feature>
<dbReference type="GeneID" id="5493024"/>
<evidence type="ECO:0000313" key="2">
    <source>
        <dbReference type="EMBL" id="EDO00112.1"/>
    </source>
</evidence>
<feature type="region of interest" description="Disordered" evidence="1">
    <location>
        <begin position="62"/>
        <end position="100"/>
    </location>
</feature>
<reference evidence="3" key="1">
    <citation type="journal article" date="2011" name="PLoS Genet.">
        <title>Genomic analysis of the necrotrophic fungal pathogens Sclerotinia sclerotiorum and Botrytis cinerea.</title>
        <authorList>
            <person name="Amselem J."/>
            <person name="Cuomo C.A."/>
            <person name="van Kan J.A."/>
            <person name="Viaud M."/>
            <person name="Benito E.P."/>
            <person name="Couloux A."/>
            <person name="Coutinho P.M."/>
            <person name="de Vries R.P."/>
            <person name="Dyer P.S."/>
            <person name="Fillinger S."/>
            <person name="Fournier E."/>
            <person name="Gout L."/>
            <person name="Hahn M."/>
            <person name="Kohn L."/>
            <person name="Lapalu N."/>
            <person name="Plummer K.M."/>
            <person name="Pradier J.M."/>
            <person name="Quevillon E."/>
            <person name="Sharon A."/>
            <person name="Simon A."/>
            <person name="ten Have A."/>
            <person name="Tudzynski B."/>
            <person name="Tudzynski P."/>
            <person name="Wincker P."/>
            <person name="Andrew M."/>
            <person name="Anthouard V."/>
            <person name="Beever R.E."/>
            <person name="Beffa R."/>
            <person name="Benoit I."/>
            <person name="Bouzid O."/>
            <person name="Brault B."/>
            <person name="Chen Z."/>
            <person name="Choquer M."/>
            <person name="Collemare J."/>
            <person name="Cotton P."/>
            <person name="Danchin E.G."/>
            <person name="Da Silva C."/>
            <person name="Gautier A."/>
            <person name="Giraud C."/>
            <person name="Giraud T."/>
            <person name="Gonzalez C."/>
            <person name="Grossetete S."/>
            <person name="Guldener U."/>
            <person name="Henrissat B."/>
            <person name="Howlett B.J."/>
            <person name="Kodira C."/>
            <person name="Kretschmer M."/>
            <person name="Lappartient A."/>
            <person name="Leroch M."/>
            <person name="Levis C."/>
            <person name="Mauceli E."/>
            <person name="Neuveglise C."/>
            <person name="Oeser B."/>
            <person name="Pearson M."/>
            <person name="Poulain J."/>
            <person name="Poussereau N."/>
            <person name="Quesneville H."/>
            <person name="Rascle C."/>
            <person name="Schumacher J."/>
            <person name="Segurens B."/>
            <person name="Sexton A."/>
            <person name="Silva E."/>
            <person name="Sirven C."/>
            <person name="Soanes D.M."/>
            <person name="Talbot N.J."/>
            <person name="Templeton M."/>
            <person name="Yandava C."/>
            <person name="Yarden O."/>
            <person name="Zeng Q."/>
            <person name="Rollins J.A."/>
            <person name="Lebrun M.H."/>
            <person name="Dickman M."/>
        </authorList>
    </citation>
    <scope>NUCLEOTIDE SEQUENCE [LARGE SCALE GENOMIC DNA]</scope>
    <source>
        <strain evidence="3">ATCC 18683 / 1980 / Ss-1</strain>
    </source>
</reference>
<keyword evidence="3" id="KW-1185">Reference proteome</keyword>
<evidence type="ECO:0000313" key="3">
    <source>
        <dbReference type="Proteomes" id="UP000001312"/>
    </source>
</evidence>
<feature type="compositionally biased region" description="Polar residues" evidence="1">
    <location>
        <begin position="7"/>
        <end position="30"/>
    </location>
</feature>